<dbReference type="RefSeq" id="WP_043066136.1">
    <property type="nucleotide sequence ID" value="NZ_BJOA01000029.1"/>
</dbReference>
<dbReference type="GO" id="GO:0004337">
    <property type="term" value="F:(2E,6E)-farnesyl diphosphate synthase activity"/>
    <property type="evidence" value="ECO:0007669"/>
    <property type="project" value="UniProtKB-EC"/>
</dbReference>
<name>A0A0D1Y9H2_ANEMI</name>
<evidence type="ECO:0000256" key="9">
    <source>
        <dbReference type="ARBA" id="ARBA00032380"/>
    </source>
</evidence>
<comment type="catalytic activity">
    <reaction evidence="11">
        <text>isopentenyl diphosphate + (2E)-geranyl diphosphate = (2E,6E)-farnesyl diphosphate + diphosphate</text>
        <dbReference type="Rhea" id="RHEA:19361"/>
        <dbReference type="ChEBI" id="CHEBI:33019"/>
        <dbReference type="ChEBI" id="CHEBI:58057"/>
        <dbReference type="ChEBI" id="CHEBI:128769"/>
        <dbReference type="ChEBI" id="CHEBI:175763"/>
        <dbReference type="EC" id="2.5.1.10"/>
    </reaction>
</comment>
<dbReference type="NCBIfam" id="NF045485">
    <property type="entry name" value="FPPsyn"/>
    <property type="match status" value="1"/>
</dbReference>
<evidence type="ECO:0000256" key="5">
    <source>
        <dbReference type="ARBA" id="ARBA00022679"/>
    </source>
</evidence>
<evidence type="ECO:0000256" key="6">
    <source>
        <dbReference type="ARBA" id="ARBA00022723"/>
    </source>
</evidence>
<dbReference type="SUPFAM" id="SSF48576">
    <property type="entry name" value="Terpenoid synthases"/>
    <property type="match status" value="1"/>
</dbReference>
<evidence type="ECO:0000256" key="2">
    <source>
        <dbReference type="ARBA" id="ARBA00006706"/>
    </source>
</evidence>
<dbReference type="GO" id="GO:0046872">
    <property type="term" value="F:metal ion binding"/>
    <property type="evidence" value="ECO:0007669"/>
    <property type="project" value="UniProtKB-KW"/>
</dbReference>
<dbReference type="EMBL" id="FNED01000003">
    <property type="protein sequence ID" value="SDI31603.1"/>
    <property type="molecule type" value="Genomic_DNA"/>
</dbReference>
<dbReference type="AlphaFoldDB" id="A0A0D1Y9H2"/>
<keyword evidence="5 12" id="KW-0808">Transferase</keyword>
<evidence type="ECO:0000256" key="8">
    <source>
        <dbReference type="ARBA" id="ARBA00023229"/>
    </source>
</evidence>
<dbReference type="Gene3D" id="1.10.600.10">
    <property type="entry name" value="Farnesyl Diphosphate Synthase"/>
    <property type="match status" value="1"/>
</dbReference>
<reference evidence="13 15" key="1">
    <citation type="submission" date="2015-07" db="EMBL/GenBank/DDBJ databases">
        <title>Fjat-14205 dsm 2895.</title>
        <authorList>
            <person name="Liu B."/>
            <person name="Wang J."/>
            <person name="Zhu Y."/>
            <person name="Liu G."/>
            <person name="Chen Q."/>
            <person name="Chen Z."/>
            <person name="Lan J."/>
            <person name="Che J."/>
            <person name="Ge C."/>
            <person name="Shi H."/>
            <person name="Pan Z."/>
            <person name="Liu X."/>
        </authorList>
    </citation>
    <scope>NUCLEOTIDE SEQUENCE [LARGE SCALE GENOMIC DNA]</scope>
    <source>
        <strain evidence="13 15">DSM 2895</strain>
    </source>
</reference>
<dbReference type="SFLD" id="SFLDG01017">
    <property type="entry name" value="Polyprenyl_Transferase_Like"/>
    <property type="match status" value="1"/>
</dbReference>
<comment type="cofactor">
    <cofactor evidence="1">
        <name>Mg(2+)</name>
        <dbReference type="ChEBI" id="CHEBI:18420"/>
    </cofactor>
</comment>
<dbReference type="EC" id="2.5.1.10" evidence="3"/>
<keyword evidence="15" id="KW-1185">Reference proteome</keyword>
<dbReference type="OrthoDB" id="9805316at2"/>
<evidence type="ECO:0000256" key="4">
    <source>
        <dbReference type="ARBA" id="ARBA00015100"/>
    </source>
</evidence>
<dbReference type="InterPro" id="IPR033749">
    <property type="entry name" value="Polyprenyl_synt_CS"/>
</dbReference>
<dbReference type="SFLD" id="SFLDS00005">
    <property type="entry name" value="Isoprenoid_Synthase_Type_I"/>
    <property type="match status" value="1"/>
</dbReference>
<evidence type="ECO:0000256" key="12">
    <source>
        <dbReference type="RuleBase" id="RU004466"/>
    </source>
</evidence>
<comment type="similarity">
    <text evidence="2 12">Belongs to the FPP/GGPP synthase family.</text>
</comment>
<evidence type="ECO:0000313" key="14">
    <source>
        <dbReference type="EMBL" id="SDI31603.1"/>
    </source>
</evidence>
<evidence type="ECO:0000313" key="15">
    <source>
        <dbReference type="Proteomes" id="UP000037269"/>
    </source>
</evidence>
<sequence>MSNVQLKEYINEKVALISDRLAVYADVQEVPDTLRNAMAYSLLAGGKRLRPLFVLATLESFGKPIEPGIPVGCAVEMIHTYSLIHDDLPAMDDDDFRRGKPTNHKVYGEAMAILAGDALLTYAFETVCEAQAYNIPADSILKIVRELSSYAGARGMVGGQCADMEGENTRLTLEQLQYIHQHKTADLLVFCVRAGAILAGAEERQLALLTRYANNIGLAFQIQDDILDVTGDEMKIGKPVGSDEKSSKSTYPSLIGMEESQATLQRLVDEANEALTAAGLTDTSILRALATFVIERDH</sequence>
<proteinExistence type="inferred from homology"/>
<dbReference type="Pfam" id="PF00348">
    <property type="entry name" value="polyprenyl_synt"/>
    <property type="match status" value="1"/>
</dbReference>
<reference evidence="14 16" key="2">
    <citation type="submission" date="2016-10" db="EMBL/GenBank/DDBJ databases">
        <authorList>
            <person name="de Groot N.N."/>
        </authorList>
    </citation>
    <scope>NUCLEOTIDE SEQUENCE [LARGE SCALE GENOMIC DNA]</scope>
    <source>
        <strain evidence="14 16">DSM 2895</strain>
    </source>
</reference>
<dbReference type="InterPro" id="IPR053378">
    <property type="entry name" value="Prenyl_diphosphate_synthase"/>
</dbReference>
<keyword evidence="7" id="KW-0460">Magnesium</keyword>
<dbReference type="EMBL" id="LGUG01000004">
    <property type="protein sequence ID" value="KON95604.1"/>
    <property type="molecule type" value="Genomic_DNA"/>
</dbReference>
<evidence type="ECO:0000256" key="10">
    <source>
        <dbReference type="ARBA" id="ARBA00032873"/>
    </source>
</evidence>
<dbReference type="GeneID" id="42305356"/>
<dbReference type="PANTHER" id="PTHR43281">
    <property type="entry name" value="FARNESYL DIPHOSPHATE SYNTHASE"/>
    <property type="match status" value="1"/>
</dbReference>
<dbReference type="CDD" id="cd00685">
    <property type="entry name" value="Trans_IPPS_HT"/>
    <property type="match status" value="1"/>
</dbReference>
<dbReference type="STRING" id="47500.AF333_09100"/>
<keyword evidence="8" id="KW-0414">Isoprene biosynthesis</keyword>
<accession>A0A0D1Y9H2</accession>
<protein>
    <recommendedName>
        <fullName evidence="4">Farnesyl diphosphate synthase</fullName>
        <ecNumber evidence="3">2.5.1.10</ecNumber>
    </recommendedName>
    <alternativeName>
        <fullName evidence="10">(2E,6E)-farnesyl diphosphate synthase</fullName>
    </alternativeName>
    <alternativeName>
        <fullName evidence="9">Geranyltranstransferase</fullName>
    </alternativeName>
</protein>
<dbReference type="PROSITE" id="PS00723">
    <property type="entry name" value="POLYPRENYL_SYNTHASE_1"/>
    <property type="match status" value="1"/>
</dbReference>
<dbReference type="GO" id="GO:0005737">
    <property type="term" value="C:cytoplasm"/>
    <property type="evidence" value="ECO:0007669"/>
    <property type="project" value="UniProtKB-ARBA"/>
</dbReference>
<evidence type="ECO:0000256" key="7">
    <source>
        <dbReference type="ARBA" id="ARBA00022842"/>
    </source>
</evidence>
<dbReference type="Proteomes" id="UP000182836">
    <property type="component" value="Unassembled WGS sequence"/>
</dbReference>
<evidence type="ECO:0000313" key="13">
    <source>
        <dbReference type="EMBL" id="KON95604.1"/>
    </source>
</evidence>
<evidence type="ECO:0000256" key="1">
    <source>
        <dbReference type="ARBA" id="ARBA00001946"/>
    </source>
</evidence>
<gene>
    <name evidence="13" type="ORF">AF333_09100</name>
    <name evidence="14" type="ORF">SAMN04487909_10346</name>
</gene>
<evidence type="ECO:0000313" key="16">
    <source>
        <dbReference type="Proteomes" id="UP000182836"/>
    </source>
</evidence>
<keyword evidence="6" id="KW-0479">Metal-binding</keyword>
<evidence type="ECO:0000256" key="11">
    <source>
        <dbReference type="ARBA" id="ARBA00049399"/>
    </source>
</evidence>
<dbReference type="PANTHER" id="PTHR43281:SF1">
    <property type="entry name" value="FARNESYL DIPHOSPHATE SYNTHASE"/>
    <property type="match status" value="1"/>
</dbReference>
<dbReference type="PATRIC" id="fig|47500.8.peg.7054"/>
<dbReference type="Proteomes" id="UP000037269">
    <property type="component" value="Unassembled WGS sequence"/>
</dbReference>
<dbReference type="InterPro" id="IPR000092">
    <property type="entry name" value="Polyprenyl_synt"/>
</dbReference>
<evidence type="ECO:0000256" key="3">
    <source>
        <dbReference type="ARBA" id="ARBA00012439"/>
    </source>
</evidence>
<dbReference type="InterPro" id="IPR008949">
    <property type="entry name" value="Isoprenoid_synthase_dom_sf"/>
</dbReference>
<dbReference type="FunFam" id="1.10.600.10:FF:000001">
    <property type="entry name" value="Geranylgeranyl diphosphate synthase"/>
    <property type="match status" value="1"/>
</dbReference>
<organism evidence="13 15">
    <name type="scientific">Aneurinibacillus migulanus</name>
    <name type="common">Bacillus migulanus</name>
    <dbReference type="NCBI Taxonomy" id="47500"/>
    <lineage>
        <taxon>Bacteria</taxon>
        <taxon>Bacillati</taxon>
        <taxon>Bacillota</taxon>
        <taxon>Bacilli</taxon>
        <taxon>Bacillales</taxon>
        <taxon>Paenibacillaceae</taxon>
        <taxon>Aneurinibacillus group</taxon>
        <taxon>Aneurinibacillus</taxon>
    </lineage>
</organism>
<dbReference type="GO" id="GO:0016114">
    <property type="term" value="P:terpenoid biosynthetic process"/>
    <property type="evidence" value="ECO:0007669"/>
    <property type="project" value="UniProtKB-ARBA"/>
</dbReference>
<dbReference type="PROSITE" id="PS00444">
    <property type="entry name" value="POLYPRENYL_SYNTHASE_2"/>
    <property type="match status" value="1"/>
</dbReference>